<sequence length="426" mass="49571">MSAGGTLKSMDKNKHTDTKISDDDCENKCHMKKDYNNSHMNNEGKSGTKGKNLKNERENNEISDKYIKYLECIKNNWSSSQASKLLSKKLIKYISERFLYMSSSLKVRVLTSFFYLTDQLRTESERHLLLITANGEIDGNGWVKKFSRILKPFIKTGIIDIKDIDSQTMHRILNYIDQENNSKNSKKHYIHNKKELEYIHMCDPINELKNLENKNIIHLDEYKMFTPSKNFDCLLSSCDTIIVDSDEVIQNFDKDTVLNLSEKSFIIFLDTKTSNSDIKGTYSKILKNSNVSIIGTCAYVKDLIKGRSLKYLDELGTQNYIKSDDIFNFSIYVFTVNGEEDIIPQIYKKHPSYITYIITCKENEIFDNPEYAKENKNVFHTNPSILSQLMVVFLIFFFLFIGFNLLFNIGTPKIFEEKQLIINKEH</sequence>
<comment type="caution">
    <text evidence="1">The sequence shown here is derived from an EMBL/GenBank/DDBJ whole genome shotgun (WGS) entry which is preliminary data.</text>
</comment>
<name>A0ACB9Y0X1_PLABR</name>
<keyword evidence="1" id="KW-0648">Protein biosynthesis</keyword>
<dbReference type="Proteomes" id="UP001056978">
    <property type="component" value="Chromosome 14"/>
</dbReference>
<evidence type="ECO:0000313" key="2">
    <source>
        <dbReference type="Proteomes" id="UP001056978"/>
    </source>
</evidence>
<accession>A0ACB9Y0X1</accession>
<organism evidence="1 2">
    <name type="scientific">Plasmodium brasilianum</name>
    <dbReference type="NCBI Taxonomy" id="5824"/>
    <lineage>
        <taxon>Eukaryota</taxon>
        <taxon>Sar</taxon>
        <taxon>Alveolata</taxon>
        <taxon>Apicomplexa</taxon>
        <taxon>Aconoidasida</taxon>
        <taxon>Haemosporida</taxon>
        <taxon>Plasmodiidae</taxon>
        <taxon>Plasmodium</taxon>
        <taxon>Plasmodium (Plasmodium)</taxon>
    </lineage>
</organism>
<gene>
    <name evidence="1" type="ORF">MKS88_005453</name>
</gene>
<reference evidence="1" key="1">
    <citation type="submission" date="2022-06" db="EMBL/GenBank/DDBJ databases">
        <title>The First Complete Genome of the Simian Malaria Parasite Plasmodium brasilianum.</title>
        <authorList>
            <person name="Bajic M."/>
            <person name="Ravishankar S."/>
        </authorList>
    </citation>
    <scope>NUCLEOTIDE SEQUENCE</scope>
    <source>
        <strain evidence="1">Bolivian I</strain>
    </source>
</reference>
<keyword evidence="1" id="KW-0251">Elongation factor</keyword>
<keyword evidence="2" id="KW-1185">Reference proteome</keyword>
<evidence type="ECO:0000313" key="1">
    <source>
        <dbReference type="EMBL" id="KAI4834774.1"/>
    </source>
</evidence>
<protein>
    <submittedName>
        <fullName evidence="1">Negative elongation factor A</fullName>
    </submittedName>
</protein>
<dbReference type="EMBL" id="CM043782">
    <property type="protein sequence ID" value="KAI4834774.1"/>
    <property type="molecule type" value="Genomic_DNA"/>
</dbReference>
<proteinExistence type="predicted"/>